<dbReference type="AlphaFoldDB" id="A0A1B8TZH7"/>
<dbReference type="Gene3D" id="3.40.50.2300">
    <property type="match status" value="1"/>
</dbReference>
<dbReference type="Gene3D" id="1.10.10.10">
    <property type="entry name" value="Winged helix-like DNA-binding domain superfamily/Winged helix DNA-binding domain"/>
    <property type="match status" value="1"/>
</dbReference>
<gene>
    <name evidence="5" type="ORF">LPB3_05025</name>
</gene>
<evidence type="ECO:0000256" key="2">
    <source>
        <dbReference type="PROSITE-ProRule" id="PRU00169"/>
    </source>
</evidence>
<dbReference type="Proteomes" id="UP000092584">
    <property type="component" value="Unassembled WGS sequence"/>
</dbReference>
<dbReference type="InterPro" id="IPR039420">
    <property type="entry name" value="WalR-like"/>
</dbReference>
<dbReference type="CDD" id="cd06170">
    <property type="entry name" value="LuxR_C_like"/>
    <property type="match status" value="1"/>
</dbReference>
<sequence length="186" mass="21288">MDKIKTVLIDTDESFLRRLNSLLANFKEVEVIGAFENANEGLDFILKNEPDLAFVQIEMPNLSGLEIAEEISKRETNVKIILVSEHSHYAVKALKVMVFDYLLKPISIDELKTSLQRFNIKYKINLNNRELQIIREMSNGLSSQNIGEKLCISRHTVDTYRRSILEKTACQNTAQLIKFSLKSGLI</sequence>
<dbReference type="PRINTS" id="PR00038">
    <property type="entry name" value="HTHLUXR"/>
</dbReference>
<dbReference type="InterPro" id="IPR000792">
    <property type="entry name" value="Tscrpt_reg_LuxR_C"/>
</dbReference>
<feature type="domain" description="HTH luxR-type" evidence="3">
    <location>
        <begin position="119"/>
        <end position="184"/>
    </location>
</feature>
<accession>A0A1B8TZH7</accession>
<dbReference type="EMBL" id="LSFM01000020">
    <property type="protein sequence ID" value="OBY65041.1"/>
    <property type="molecule type" value="Genomic_DNA"/>
</dbReference>
<dbReference type="OrthoDB" id="9795108at2"/>
<reference evidence="6" key="1">
    <citation type="submission" date="2016-02" db="EMBL/GenBank/DDBJ databases">
        <authorList>
            <person name="Shin S.-K."/>
            <person name="Yi H."/>
            <person name="Kim E."/>
        </authorList>
    </citation>
    <scope>NUCLEOTIDE SEQUENCE [LARGE SCALE GENOMIC DNA]</scope>
    <source>
        <strain evidence="6">LPB0003</strain>
    </source>
</reference>
<dbReference type="PANTHER" id="PTHR43214:SF44">
    <property type="entry name" value="TWO-COMPONENT RESPONSE REGULATOR"/>
    <property type="match status" value="1"/>
</dbReference>
<dbReference type="PROSITE" id="PS50110">
    <property type="entry name" value="RESPONSE_REGULATORY"/>
    <property type="match status" value="1"/>
</dbReference>
<evidence type="ECO:0000313" key="6">
    <source>
        <dbReference type="Proteomes" id="UP000092584"/>
    </source>
</evidence>
<dbReference type="PROSITE" id="PS00622">
    <property type="entry name" value="HTH_LUXR_1"/>
    <property type="match status" value="1"/>
</dbReference>
<dbReference type="SMART" id="SM00421">
    <property type="entry name" value="HTH_LUXR"/>
    <property type="match status" value="1"/>
</dbReference>
<protein>
    <recommendedName>
        <fullName evidence="7">Two-component system response regulator</fullName>
    </recommendedName>
</protein>
<evidence type="ECO:0000256" key="1">
    <source>
        <dbReference type="ARBA" id="ARBA00023125"/>
    </source>
</evidence>
<name>A0A1B8TZH7_9FLAO</name>
<keyword evidence="6" id="KW-1185">Reference proteome</keyword>
<comment type="caution">
    <text evidence="5">The sequence shown here is derived from an EMBL/GenBank/DDBJ whole genome shotgun (WGS) entry which is preliminary data.</text>
</comment>
<dbReference type="GO" id="GO:0000160">
    <property type="term" value="P:phosphorelay signal transduction system"/>
    <property type="evidence" value="ECO:0007669"/>
    <property type="project" value="InterPro"/>
</dbReference>
<dbReference type="GO" id="GO:0006355">
    <property type="term" value="P:regulation of DNA-templated transcription"/>
    <property type="evidence" value="ECO:0007669"/>
    <property type="project" value="InterPro"/>
</dbReference>
<evidence type="ECO:0008006" key="7">
    <source>
        <dbReference type="Google" id="ProtNLM"/>
    </source>
</evidence>
<comment type="caution">
    <text evidence="2">Lacks conserved residue(s) required for the propagation of feature annotation.</text>
</comment>
<dbReference type="RefSeq" id="WP_065318518.1">
    <property type="nucleotide sequence ID" value="NZ_CP017477.1"/>
</dbReference>
<dbReference type="STRING" id="1774273.LPB03_08665"/>
<dbReference type="InterPro" id="IPR011006">
    <property type="entry name" value="CheY-like_superfamily"/>
</dbReference>
<keyword evidence="1" id="KW-0238">DNA-binding</keyword>
<dbReference type="InterPro" id="IPR036388">
    <property type="entry name" value="WH-like_DNA-bd_sf"/>
</dbReference>
<dbReference type="PROSITE" id="PS50043">
    <property type="entry name" value="HTH_LUXR_2"/>
    <property type="match status" value="1"/>
</dbReference>
<dbReference type="Pfam" id="PF00072">
    <property type="entry name" value="Response_reg"/>
    <property type="match status" value="1"/>
</dbReference>
<evidence type="ECO:0000259" key="3">
    <source>
        <dbReference type="PROSITE" id="PS50043"/>
    </source>
</evidence>
<organism evidence="5 6">
    <name type="scientific">Polaribacter vadi</name>
    <dbReference type="NCBI Taxonomy" id="1774273"/>
    <lineage>
        <taxon>Bacteria</taxon>
        <taxon>Pseudomonadati</taxon>
        <taxon>Bacteroidota</taxon>
        <taxon>Flavobacteriia</taxon>
        <taxon>Flavobacteriales</taxon>
        <taxon>Flavobacteriaceae</taxon>
    </lineage>
</organism>
<dbReference type="SUPFAM" id="SSF52172">
    <property type="entry name" value="CheY-like"/>
    <property type="match status" value="1"/>
</dbReference>
<feature type="domain" description="Response regulatory" evidence="4">
    <location>
        <begin position="5"/>
        <end position="119"/>
    </location>
</feature>
<dbReference type="Pfam" id="PF00196">
    <property type="entry name" value="GerE"/>
    <property type="match status" value="1"/>
</dbReference>
<dbReference type="SMART" id="SM00448">
    <property type="entry name" value="REC"/>
    <property type="match status" value="1"/>
</dbReference>
<dbReference type="PANTHER" id="PTHR43214">
    <property type="entry name" value="TWO-COMPONENT RESPONSE REGULATOR"/>
    <property type="match status" value="1"/>
</dbReference>
<evidence type="ECO:0000313" key="5">
    <source>
        <dbReference type="EMBL" id="OBY65041.1"/>
    </source>
</evidence>
<evidence type="ECO:0000259" key="4">
    <source>
        <dbReference type="PROSITE" id="PS50110"/>
    </source>
</evidence>
<dbReference type="KEGG" id="pob:LPB03_08665"/>
<proteinExistence type="predicted"/>
<dbReference type="InterPro" id="IPR001789">
    <property type="entry name" value="Sig_transdc_resp-reg_receiver"/>
</dbReference>
<dbReference type="GO" id="GO:0003677">
    <property type="term" value="F:DNA binding"/>
    <property type="evidence" value="ECO:0007669"/>
    <property type="project" value="UniProtKB-KW"/>
</dbReference>